<name>A0A8H7NSN6_9APHY</name>
<feature type="compositionally biased region" description="Pro residues" evidence="1">
    <location>
        <begin position="18"/>
        <end position="27"/>
    </location>
</feature>
<sequence>MRMTTPIRLSSNRSTSTSPPPSVGTLP</sequence>
<evidence type="ECO:0000256" key="1">
    <source>
        <dbReference type="SAM" id="MobiDB-lite"/>
    </source>
</evidence>
<reference evidence="2" key="1">
    <citation type="submission" date="2020-11" db="EMBL/GenBank/DDBJ databases">
        <authorList>
            <person name="Koelle M."/>
            <person name="Horta M.A.C."/>
            <person name="Nowrousian M."/>
            <person name="Ohm R.A."/>
            <person name="Benz P."/>
            <person name="Pilgard A."/>
        </authorList>
    </citation>
    <scope>NUCLEOTIDE SEQUENCE</scope>
    <source>
        <strain evidence="2">FPRL280</strain>
    </source>
</reference>
<evidence type="ECO:0000313" key="3">
    <source>
        <dbReference type="Proteomes" id="UP000639403"/>
    </source>
</evidence>
<protein>
    <submittedName>
        <fullName evidence="2">Uncharacterized protein</fullName>
    </submittedName>
</protein>
<reference evidence="2" key="2">
    <citation type="journal article" name="Front. Microbiol.">
        <title>Degradative Capacity of Two Strains of Rhodonia placenta: From Phenotype to Genotype.</title>
        <authorList>
            <person name="Kolle M."/>
            <person name="Horta M.A.C."/>
            <person name="Nowrousian M."/>
            <person name="Ohm R.A."/>
            <person name="Benz J.P."/>
            <person name="Pilgard A."/>
        </authorList>
    </citation>
    <scope>NUCLEOTIDE SEQUENCE</scope>
    <source>
        <strain evidence="2">FPRL280</strain>
    </source>
</reference>
<evidence type="ECO:0000313" key="2">
    <source>
        <dbReference type="EMBL" id="KAF9800446.1"/>
    </source>
</evidence>
<gene>
    <name evidence="2" type="ORF">IEO21_10360</name>
</gene>
<organism evidence="2 3">
    <name type="scientific">Rhodonia placenta</name>
    <dbReference type="NCBI Taxonomy" id="104341"/>
    <lineage>
        <taxon>Eukaryota</taxon>
        <taxon>Fungi</taxon>
        <taxon>Dikarya</taxon>
        <taxon>Basidiomycota</taxon>
        <taxon>Agaricomycotina</taxon>
        <taxon>Agaricomycetes</taxon>
        <taxon>Polyporales</taxon>
        <taxon>Adustoporiaceae</taxon>
        <taxon>Rhodonia</taxon>
    </lineage>
</organism>
<proteinExistence type="predicted"/>
<dbReference type="EMBL" id="JADOXO010000774">
    <property type="protein sequence ID" value="KAF9800446.1"/>
    <property type="molecule type" value="Genomic_DNA"/>
</dbReference>
<accession>A0A8H7NSN6</accession>
<dbReference type="Proteomes" id="UP000639403">
    <property type="component" value="Unassembled WGS sequence"/>
</dbReference>
<comment type="caution">
    <text evidence="2">The sequence shown here is derived from an EMBL/GenBank/DDBJ whole genome shotgun (WGS) entry which is preliminary data.</text>
</comment>
<feature type="region of interest" description="Disordered" evidence="1">
    <location>
        <begin position="1"/>
        <end position="27"/>
    </location>
</feature>
<dbReference type="AlphaFoldDB" id="A0A8H7NSN6"/>